<feature type="region of interest" description="Disordered" evidence="1">
    <location>
        <begin position="1"/>
        <end position="55"/>
    </location>
</feature>
<feature type="transmembrane region" description="Helical" evidence="2">
    <location>
        <begin position="100"/>
        <end position="121"/>
    </location>
</feature>
<feature type="compositionally biased region" description="Polar residues" evidence="1">
    <location>
        <begin position="33"/>
        <end position="48"/>
    </location>
</feature>
<organism evidence="3 4">
    <name type="scientific">Xanthomonas campestris pv. badrii</name>
    <dbReference type="NCBI Taxonomy" id="149696"/>
    <lineage>
        <taxon>Bacteria</taxon>
        <taxon>Pseudomonadati</taxon>
        <taxon>Pseudomonadota</taxon>
        <taxon>Gammaproteobacteria</taxon>
        <taxon>Lysobacterales</taxon>
        <taxon>Lysobacteraceae</taxon>
        <taxon>Xanthomonas</taxon>
    </lineage>
</organism>
<sequence length="150" mass="16426">MTDRPLRLGPDPNRTYLERQNAMYPDRYGQPGATGNESASDPRWSNSEDPNHYGPGFVRSPGNELLDATTDLIVLALAAVLGFVITVTAYRLTHPENLTAAWLLGYVATFVASTFVSAIVLHAVRRIIWALILTAIAFGIGSAAWRLWLA</sequence>
<dbReference type="Proteomes" id="UP000503498">
    <property type="component" value="Chromosome"/>
</dbReference>
<name>A0A7Z2ZI70_XANCA</name>
<reference evidence="3 4" key="2">
    <citation type="submission" date="2020-04" db="EMBL/GenBank/DDBJ databases">
        <authorList>
            <person name="Fomenkov A."/>
            <person name="Anton B.P."/>
            <person name="Roberts R.J."/>
        </authorList>
    </citation>
    <scope>NUCLEOTIDE SEQUENCE [LARGE SCALE GENOMIC DNA]</scope>
    <source>
        <strain evidence="3 4">NEB122</strain>
    </source>
</reference>
<reference evidence="3 4" key="1">
    <citation type="submission" date="2020-04" db="EMBL/GenBank/DDBJ databases">
        <title>Genome-Wide Identification of 5-Methylcytosine Sites in Bacterial Genomes By High-Throughput Sequencing of MspJI Restriction Fragments.</title>
        <authorList>
            <person name="Wu V."/>
        </authorList>
    </citation>
    <scope>NUCLEOTIDE SEQUENCE [LARGE SCALE GENOMIC DNA]</scope>
    <source>
        <strain evidence="3 4">NEB122</strain>
    </source>
</reference>
<keyword evidence="2" id="KW-0472">Membrane</keyword>
<accession>A0A7Z2ZI70</accession>
<dbReference type="EMBL" id="CP051651">
    <property type="protein sequence ID" value="QJD69254.1"/>
    <property type="molecule type" value="Genomic_DNA"/>
</dbReference>
<feature type="transmembrane region" description="Helical" evidence="2">
    <location>
        <begin position="72"/>
        <end position="93"/>
    </location>
</feature>
<evidence type="ECO:0000313" key="4">
    <source>
        <dbReference type="Proteomes" id="UP000503498"/>
    </source>
</evidence>
<keyword evidence="2" id="KW-0812">Transmembrane</keyword>
<dbReference type="RefSeq" id="WP_169707401.1">
    <property type="nucleotide sequence ID" value="NZ_CP051651.1"/>
</dbReference>
<feature type="transmembrane region" description="Helical" evidence="2">
    <location>
        <begin position="127"/>
        <end position="149"/>
    </location>
</feature>
<protein>
    <submittedName>
        <fullName evidence="3">Uncharacterized protein</fullName>
    </submittedName>
</protein>
<proteinExistence type="predicted"/>
<evidence type="ECO:0000256" key="2">
    <source>
        <dbReference type="SAM" id="Phobius"/>
    </source>
</evidence>
<evidence type="ECO:0000313" key="3">
    <source>
        <dbReference type="EMBL" id="QJD69254.1"/>
    </source>
</evidence>
<keyword evidence="2" id="KW-1133">Transmembrane helix</keyword>
<gene>
    <name evidence="3" type="ORF">HG421_17120</name>
</gene>
<dbReference type="AlphaFoldDB" id="A0A7Z2ZI70"/>
<evidence type="ECO:0000256" key="1">
    <source>
        <dbReference type="SAM" id="MobiDB-lite"/>
    </source>
</evidence>